<dbReference type="PANTHER" id="PTHR32432:SF3">
    <property type="entry name" value="ETHANOLAMINE UTILIZATION PROTEIN EUTJ"/>
    <property type="match status" value="1"/>
</dbReference>
<proteinExistence type="inferred from homology"/>
<accession>A0ABS6EJ03</accession>
<dbReference type="InterPro" id="IPR003494">
    <property type="entry name" value="SHS2_FtsA"/>
</dbReference>
<comment type="similarity">
    <text evidence="1">Belongs to the heat shock protein 70 family.</text>
</comment>
<dbReference type="NCBIfam" id="TIGR02529">
    <property type="entry name" value="EutJ"/>
    <property type="match status" value="1"/>
</dbReference>
<protein>
    <submittedName>
        <fullName evidence="3">Ethanolamine utilization protein EutJ</fullName>
    </submittedName>
</protein>
<dbReference type="InterPro" id="IPR013366">
    <property type="entry name" value="EutJ"/>
</dbReference>
<evidence type="ECO:0000313" key="4">
    <source>
        <dbReference type="Proteomes" id="UP000726170"/>
    </source>
</evidence>
<organism evidence="3 4">
    <name type="scientific">Clostridium mobile</name>
    <dbReference type="NCBI Taxonomy" id="2841512"/>
    <lineage>
        <taxon>Bacteria</taxon>
        <taxon>Bacillati</taxon>
        <taxon>Bacillota</taxon>
        <taxon>Clostridia</taxon>
        <taxon>Eubacteriales</taxon>
        <taxon>Clostridiaceae</taxon>
        <taxon>Clostridium</taxon>
    </lineage>
</organism>
<dbReference type="Proteomes" id="UP000726170">
    <property type="component" value="Unassembled WGS sequence"/>
</dbReference>
<dbReference type="EMBL" id="JAHLQF010000002">
    <property type="protein sequence ID" value="MBU5484762.1"/>
    <property type="molecule type" value="Genomic_DNA"/>
</dbReference>
<dbReference type="RefSeq" id="WP_216439219.1">
    <property type="nucleotide sequence ID" value="NZ_JAHLQF010000002.1"/>
</dbReference>
<dbReference type="InterPro" id="IPR050696">
    <property type="entry name" value="FtsA/MreB"/>
</dbReference>
<reference evidence="3 4" key="1">
    <citation type="submission" date="2021-06" db="EMBL/GenBank/DDBJ databases">
        <authorList>
            <person name="Sun Q."/>
            <person name="Li D."/>
        </authorList>
    </citation>
    <scope>NUCLEOTIDE SEQUENCE [LARGE SCALE GENOMIC DNA]</scope>
    <source>
        <strain evidence="3 4">MSJ-11</strain>
    </source>
</reference>
<dbReference type="InterPro" id="IPR005883">
    <property type="entry name" value="PilM"/>
</dbReference>
<dbReference type="InterPro" id="IPR018181">
    <property type="entry name" value="Heat_shock_70_CS"/>
</dbReference>
<feature type="domain" description="SHS2" evidence="2">
    <location>
        <begin position="29"/>
        <end position="135"/>
    </location>
</feature>
<gene>
    <name evidence="3" type="primary">eutJ</name>
    <name evidence="3" type="ORF">KQI86_10490</name>
</gene>
<name>A0ABS6EJ03_9CLOT</name>
<evidence type="ECO:0000259" key="2">
    <source>
        <dbReference type="SMART" id="SM00842"/>
    </source>
</evidence>
<dbReference type="NCBIfam" id="NF011660">
    <property type="entry name" value="PRK15080.1"/>
    <property type="match status" value="1"/>
</dbReference>
<dbReference type="CDD" id="cd24047">
    <property type="entry name" value="ASKHA_NBD_EutJ"/>
    <property type="match status" value="1"/>
</dbReference>
<evidence type="ECO:0000313" key="3">
    <source>
        <dbReference type="EMBL" id="MBU5484762.1"/>
    </source>
</evidence>
<keyword evidence="4" id="KW-1185">Reference proteome</keyword>
<comment type="caution">
    <text evidence="3">The sequence shown here is derived from an EMBL/GenBank/DDBJ whole genome shotgun (WGS) entry which is preliminary data.</text>
</comment>
<dbReference type="PANTHER" id="PTHR32432">
    <property type="entry name" value="CELL DIVISION PROTEIN FTSA-RELATED"/>
    <property type="match status" value="1"/>
</dbReference>
<dbReference type="Pfam" id="PF11104">
    <property type="entry name" value="PilM_2"/>
    <property type="match status" value="1"/>
</dbReference>
<dbReference type="PROSITE" id="PS00329">
    <property type="entry name" value="HSP70_2"/>
    <property type="match status" value="1"/>
</dbReference>
<dbReference type="SMART" id="SM00842">
    <property type="entry name" value="FtsA"/>
    <property type="match status" value="1"/>
</dbReference>
<evidence type="ECO:0000256" key="1">
    <source>
        <dbReference type="ARBA" id="ARBA00007381"/>
    </source>
</evidence>
<sequence length="272" mass="29517">MLEEANNLIKKMEETMNKDDRINTNCEMKVGVDLGTSHIVITVLDKENNPICGEMYRASAVKDGIVVDYLNAVDIVSKLKNKIEKRLGTELKYAATAIPPGISEGNIKVMKNVVEGASFEVNNIVDEPTAAAHILGIRDGAIVDIGGGTTGISILKNGNVIYTADEPTGGTHLSLVLAGYHRISFEEAENLKRKNEKHHEILPIVKPVLEKVGSIINQCIKGHNVDIIYLVGGTCCLQGCEKIIEKYTGIKCVKPENPLLVTPMGIAMDSQL</sequence>